<name>A0ABW2MY38_9FLAO</name>
<dbReference type="RefSeq" id="WP_380218505.1">
    <property type="nucleotide sequence ID" value="NZ_JBHTBN010000007.1"/>
</dbReference>
<evidence type="ECO:0000313" key="6">
    <source>
        <dbReference type="Proteomes" id="UP001596415"/>
    </source>
</evidence>
<dbReference type="Gene3D" id="3.40.50.300">
    <property type="entry name" value="P-loop containing nucleotide triphosphate hydrolases"/>
    <property type="match status" value="1"/>
</dbReference>
<accession>A0ABW2MY38</accession>
<dbReference type="EMBL" id="JBHTBN010000007">
    <property type="protein sequence ID" value="MFC7358530.1"/>
    <property type="molecule type" value="Genomic_DNA"/>
</dbReference>
<dbReference type="GO" id="GO:0005524">
    <property type="term" value="F:ATP binding"/>
    <property type="evidence" value="ECO:0007669"/>
    <property type="project" value="UniProtKB-KW"/>
</dbReference>
<dbReference type="InterPro" id="IPR003439">
    <property type="entry name" value="ABC_transporter-like_ATP-bd"/>
</dbReference>
<evidence type="ECO:0000256" key="2">
    <source>
        <dbReference type="ARBA" id="ARBA00022741"/>
    </source>
</evidence>
<evidence type="ECO:0000259" key="4">
    <source>
        <dbReference type="PROSITE" id="PS50893"/>
    </source>
</evidence>
<keyword evidence="3 5" id="KW-0067">ATP-binding</keyword>
<dbReference type="InterPro" id="IPR003593">
    <property type="entry name" value="AAA+_ATPase"/>
</dbReference>
<keyword evidence="2" id="KW-0547">Nucleotide-binding</keyword>
<dbReference type="InterPro" id="IPR050153">
    <property type="entry name" value="Metal_Ion_Import_ABC"/>
</dbReference>
<evidence type="ECO:0000313" key="5">
    <source>
        <dbReference type="EMBL" id="MFC7358530.1"/>
    </source>
</evidence>
<keyword evidence="1" id="KW-0813">Transport</keyword>
<dbReference type="SMART" id="SM00382">
    <property type="entry name" value="AAA"/>
    <property type="match status" value="1"/>
</dbReference>
<dbReference type="CDD" id="cd03214">
    <property type="entry name" value="ABC_Iron-Siderophores_B12_Hemin"/>
    <property type="match status" value="1"/>
</dbReference>
<proteinExistence type="predicted"/>
<comment type="caution">
    <text evidence="5">The sequence shown here is derived from an EMBL/GenBank/DDBJ whole genome shotgun (WGS) entry which is preliminary data.</text>
</comment>
<reference evidence="6" key="1">
    <citation type="journal article" date="2019" name="Int. J. Syst. Evol. Microbiol.">
        <title>The Global Catalogue of Microorganisms (GCM) 10K type strain sequencing project: providing services to taxonomists for standard genome sequencing and annotation.</title>
        <authorList>
            <consortium name="The Broad Institute Genomics Platform"/>
            <consortium name="The Broad Institute Genome Sequencing Center for Infectious Disease"/>
            <person name="Wu L."/>
            <person name="Ma J."/>
        </authorList>
    </citation>
    <scope>NUCLEOTIDE SEQUENCE [LARGE SCALE GENOMIC DNA]</scope>
    <source>
        <strain evidence="6">CGMCC 1.16306</strain>
    </source>
</reference>
<dbReference type="SUPFAM" id="SSF52540">
    <property type="entry name" value="P-loop containing nucleoside triphosphate hydrolases"/>
    <property type="match status" value="1"/>
</dbReference>
<keyword evidence="6" id="KW-1185">Reference proteome</keyword>
<dbReference type="InterPro" id="IPR027417">
    <property type="entry name" value="P-loop_NTPase"/>
</dbReference>
<dbReference type="PANTHER" id="PTHR42734:SF21">
    <property type="entry name" value="IRON ABC TRANSPORTER, ATP-BINDING PROTEIN"/>
    <property type="match status" value="1"/>
</dbReference>
<organism evidence="5 6">
    <name type="scientific">Jejudonia soesokkakensis</name>
    <dbReference type="NCBI Taxonomy" id="1323432"/>
    <lineage>
        <taxon>Bacteria</taxon>
        <taxon>Pseudomonadati</taxon>
        <taxon>Bacteroidota</taxon>
        <taxon>Flavobacteriia</taxon>
        <taxon>Flavobacteriales</taxon>
        <taxon>Flavobacteriaceae</taxon>
        <taxon>Jejudonia</taxon>
    </lineage>
</organism>
<evidence type="ECO:0000256" key="3">
    <source>
        <dbReference type="ARBA" id="ARBA00022840"/>
    </source>
</evidence>
<gene>
    <name evidence="5" type="ORF">ACFQO1_12585</name>
</gene>
<dbReference type="Pfam" id="PF00005">
    <property type="entry name" value="ABC_tran"/>
    <property type="match status" value="1"/>
</dbReference>
<dbReference type="PROSITE" id="PS50893">
    <property type="entry name" value="ABC_TRANSPORTER_2"/>
    <property type="match status" value="1"/>
</dbReference>
<feature type="domain" description="ABC transporter" evidence="4">
    <location>
        <begin position="10"/>
        <end position="250"/>
    </location>
</feature>
<sequence>MAEGEKNIVLETQNLMVGYYQKKNSFPIASDINFSLTEGQLIGLVGTNGIGKSTLLRTLTRMQPELGGNIVLKGKSLSDYSSVQLATQISVVLTEAFASKNLTVLEMVSLGRQPYTNWIGQLSEADKSAIAEALYITETKALSEKKCYEISDGQLQRVAIARALAQDTPIIILDEPTTHLDLYHRAYILKMLKKLAIEKDKTILFSTHEIDLAIQLADSMIVMTPSKTYFNTPCQLIEEGTFASLFPKETIAFDENTGRFGVNS</sequence>
<dbReference type="Proteomes" id="UP001596415">
    <property type="component" value="Unassembled WGS sequence"/>
</dbReference>
<protein>
    <submittedName>
        <fullName evidence="5">ABC transporter ATP-binding protein</fullName>
    </submittedName>
</protein>
<evidence type="ECO:0000256" key="1">
    <source>
        <dbReference type="ARBA" id="ARBA00022448"/>
    </source>
</evidence>
<dbReference type="PANTHER" id="PTHR42734">
    <property type="entry name" value="METAL TRANSPORT SYSTEM ATP-BINDING PROTEIN TM_0124-RELATED"/>
    <property type="match status" value="1"/>
</dbReference>